<comment type="similarity">
    <text evidence="1 4">Belongs to the plant dirigent protein family.</text>
</comment>
<protein>
    <recommendedName>
        <fullName evidence="4">Dirigent protein</fullName>
    </recommendedName>
</protein>
<comment type="subcellular location">
    <subcellularLocation>
        <location evidence="4">Secreted</location>
        <location evidence="4">Extracellular space</location>
        <location evidence="4">Apoplast</location>
    </subcellularLocation>
</comment>
<evidence type="ECO:0000313" key="5">
    <source>
        <dbReference type="EMBL" id="KAL3628670.1"/>
    </source>
</evidence>
<dbReference type="GO" id="GO:0009699">
    <property type="term" value="P:phenylpropanoid biosynthetic process"/>
    <property type="evidence" value="ECO:0007669"/>
    <property type="project" value="UniProtKB-ARBA"/>
</dbReference>
<dbReference type="Pfam" id="PF03018">
    <property type="entry name" value="Dirigent"/>
    <property type="match status" value="1"/>
</dbReference>
<gene>
    <name evidence="5" type="ORF">CASFOL_027716</name>
</gene>
<comment type="subunit">
    <text evidence="2 4">Homodimer.</text>
</comment>
<evidence type="ECO:0000313" key="6">
    <source>
        <dbReference type="Proteomes" id="UP001632038"/>
    </source>
</evidence>
<proteinExistence type="inferred from homology"/>
<organism evidence="5 6">
    <name type="scientific">Castilleja foliolosa</name>
    <dbReference type="NCBI Taxonomy" id="1961234"/>
    <lineage>
        <taxon>Eukaryota</taxon>
        <taxon>Viridiplantae</taxon>
        <taxon>Streptophyta</taxon>
        <taxon>Embryophyta</taxon>
        <taxon>Tracheophyta</taxon>
        <taxon>Spermatophyta</taxon>
        <taxon>Magnoliopsida</taxon>
        <taxon>eudicotyledons</taxon>
        <taxon>Gunneridae</taxon>
        <taxon>Pentapetalae</taxon>
        <taxon>asterids</taxon>
        <taxon>lamiids</taxon>
        <taxon>Lamiales</taxon>
        <taxon>Orobanchaceae</taxon>
        <taxon>Pedicularideae</taxon>
        <taxon>Castillejinae</taxon>
        <taxon>Castilleja</taxon>
    </lineage>
</organism>
<accession>A0ABD3CFL0</accession>
<comment type="function">
    <text evidence="4">Dirigent proteins impart stereoselectivity on the phenoxy radical-coupling reaction, yielding optically active lignans from two molecules of coniferyl alcohol in the biosynthesis of lignans, flavonolignans, and alkaloids and thus plays a central role in plant secondary metabolism.</text>
</comment>
<dbReference type="EMBL" id="JAVIJP010000036">
    <property type="protein sequence ID" value="KAL3628670.1"/>
    <property type="molecule type" value="Genomic_DNA"/>
</dbReference>
<dbReference type="PANTHER" id="PTHR21495">
    <property type="entry name" value="NUCLEOPORIN-RELATED"/>
    <property type="match status" value="1"/>
</dbReference>
<keyword evidence="6" id="KW-1185">Reference proteome</keyword>
<feature type="chain" id="PRO_5044528621" description="Dirigent protein" evidence="4">
    <location>
        <begin position="26"/>
        <end position="167"/>
    </location>
</feature>
<comment type="caution">
    <text evidence="5">The sequence shown here is derived from an EMBL/GenBank/DDBJ whole genome shotgun (WGS) entry which is preliminary data.</text>
</comment>
<dbReference type="AlphaFoldDB" id="A0ABD3CFL0"/>
<keyword evidence="4" id="KW-0732">Signal</keyword>
<reference evidence="6" key="1">
    <citation type="journal article" date="2024" name="IScience">
        <title>Strigolactones Initiate the Formation of Haustorium-like Structures in Castilleja.</title>
        <authorList>
            <person name="Buerger M."/>
            <person name="Peterson D."/>
            <person name="Chory J."/>
        </authorList>
    </citation>
    <scope>NUCLEOTIDE SEQUENCE [LARGE SCALE GENOMIC DNA]</scope>
</reference>
<evidence type="ECO:0000256" key="2">
    <source>
        <dbReference type="ARBA" id="ARBA00011738"/>
    </source>
</evidence>
<dbReference type="InterPro" id="IPR044859">
    <property type="entry name" value="Allene_oxi_cyc_Dirigent"/>
</dbReference>
<name>A0ABD3CFL0_9LAMI</name>
<dbReference type="Proteomes" id="UP001632038">
    <property type="component" value="Unassembled WGS sequence"/>
</dbReference>
<evidence type="ECO:0000256" key="4">
    <source>
        <dbReference type="RuleBase" id="RU363099"/>
    </source>
</evidence>
<keyword evidence="4" id="KW-0052">Apoplast</keyword>
<dbReference type="InterPro" id="IPR004265">
    <property type="entry name" value="Dirigent"/>
</dbReference>
<evidence type="ECO:0000256" key="3">
    <source>
        <dbReference type="ARBA" id="ARBA00022525"/>
    </source>
</evidence>
<dbReference type="GO" id="GO:0048046">
    <property type="term" value="C:apoplast"/>
    <property type="evidence" value="ECO:0007669"/>
    <property type="project" value="UniProtKB-SubCell"/>
</dbReference>
<dbReference type="Gene3D" id="2.40.480.10">
    <property type="entry name" value="Allene oxide cyclase-like"/>
    <property type="match status" value="1"/>
</dbReference>
<keyword evidence="3 4" id="KW-0964">Secreted</keyword>
<sequence length="167" mass="18223">MAKLSQYFQLSSLLIISSLLPLTYSKTEVTKIRVYLQDVFNASQPVAYGDVFAFQDPLTVGPDPKSTLLGRAQGTIAFTTPEVSYDLHISIVYIFTNGKYNGSTVVAVGRNNVPQSVREFPIVGGTGAFKLARGIVTGSTYSNDPPTFIYDLEIIQDVSSEIEIDDV</sequence>
<feature type="signal peptide" evidence="4">
    <location>
        <begin position="1"/>
        <end position="25"/>
    </location>
</feature>
<evidence type="ECO:0000256" key="1">
    <source>
        <dbReference type="ARBA" id="ARBA00010746"/>
    </source>
</evidence>